<evidence type="ECO:0000259" key="2">
    <source>
        <dbReference type="Pfam" id="PF02371"/>
    </source>
</evidence>
<organism evidence="3">
    <name type="scientific">marine sediment metagenome</name>
    <dbReference type="NCBI Taxonomy" id="412755"/>
    <lineage>
        <taxon>unclassified sequences</taxon>
        <taxon>metagenomes</taxon>
        <taxon>ecological metagenomes</taxon>
    </lineage>
</organism>
<dbReference type="PANTHER" id="PTHR33055">
    <property type="entry name" value="TRANSPOSASE FOR INSERTION SEQUENCE ELEMENT IS1111A"/>
    <property type="match status" value="1"/>
</dbReference>
<sequence length="384" mass="43895">MNKHSILFIGLDTHKEFNEVAYIEEHRGAQPVHLGRVSSSKVAVQKLVRQFESKYPGATLHFVYEAGPCGYWIYRLITSLGHCCYVVAPSLIPKKPGEKIKTDKRDALKLAKLLKSEDLTPIYVPEPEDEAVRDLSRAREIAMKDLKDAKYQLKALLLRNNINYKGTANWSQKHLRWLTELVLPHPAQHIVLQEFLQTITERISRLERLDNELTHHVHQWRYYPVVKAIQAMRGVRLLVATGVVAELGDLSRFDHPRKLMSYLGLVPSEHSSGGKRHIGAITKCGNGRARRLLVEGAHTYRYAANISTDMQKRQEDLPKDIIDIAWKAQLRLCKRYKKMIAKGKHYNLVVTAIAREMIAYIWAIAKEVVLTPVNAKLRLARVPA</sequence>
<name>A0A0F9TA17_9ZZZZ</name>
<dbReference type="InterPro" id="IPR002525">
    <property type="entry name" value="Transp_IS110-like_N"/>
</dbReference>
<dbReference type="InterPro" id="IPR003346">
    <property type="entry name" value="Transposase_20"/>
</dbReference>
<reference evidence="3" key="1">
    <citation type="journal article" date="2015" name="Nature">
        <title>Complex archaea that bridge the gap between prokaryotes and eukaryotes.</title>
        <authorList>
            <person name="Spang A."/>
            <person name="Saw J.H."/>
            <person name="Jorgensen S.L."/>
            <person name="Zaremba-Niedzwiedzka K."/>
            <person name="Martijn J."/>
            <person name="Lind A.E."/>
            <person name="van Eijk R."/>
            <person name="Schleper C."/>
            <person name="Guy L."/>
            <person name="Ettema T.J."/>
        </authorList>
    </citation>
    <scope>NUCLEOTIDE SEQUENCE</scope>
</reference>
<gene>
    <name evidence="3" type="ORF">LCGC14_0679500</name>
</gene>
<dbReference type="NCBIfam" id="NF033542">
    <property type="entry name" value="transpos_IS110"/>
    <property type="match status" value="1"/>
</dbReference>
<comment type="caution">
    <text evidence="3">The sequence shown here is derived from an EMBL/GenBank/DDBJ whole genome shotgun (WGS) entry which is preliminary data.</text>
</comment>
<dbReference type="InterPro" id="IPR047650">
    <property type="entry name" value="Transpos_IS110"/>
</dbReference>
<proteinExistence type="predicted"/>
<feature type="domain" description="Transposase IS110-like N-terminal" evidence="1">
    <location>
        <begin position="9"/>
        <end position="158"/>
    </location>
</feature>
<evidence type="ECO:0000313" key="3">
    <source>
        <dbReference type="EMBL" id="KKN45791.1"/>
    </source>
</evidence>
<dbReference type="GO" id="GO:0004803">
    <property type="term" value="F:transposase activity"/>
    <property type="evidence" value="ECO:0007669"/>
    <property type="project" value="InterPro"/>
</dbReference>
<feature type="domain" description="Transposase IS116/IS110/IS902 C-terminal" evidence="2">
    <location>
        <begin position="228"/>
        <end position="300"/>
    </location>
</feature>
<dbReference type="PANTHER" id="PTHR33055:SF3">
    <property type="entry name" value="PUTATIVE TRANSPOSASE FOR IS117-RELATED"/>
    <property type="match status" value="1"/>
</dbReference>
<accession>A0A0F9TA17</accession>
<dbReference type="EMBL" id="LAZR01001367">
    <property type="protein sequence ID" value="KKN45791.1"/>
    <property type="molecule type" value="Genomic_DNA"/>
</dbReference>
<dbReference type="GO" id="GO:0003677">
    <property type="term" value="F:DNA binding"/>
    <property type="evidence" value="ECO:0007669"/>
    <property type="project" value="InterPro"/>
</dbReference>
<dbReference type="Pfam" id="PF02371">
    <property type="entry name" value="Transposase_20"/>
    <property type="match status" value="1"/>
</dbReference>
<dbReference type="AlphaFoldDB" id="A0A0F9TA17"/>
<dbReference type="GO" id="GO:0006313">
    <property type="term" value="P:DNA transposition"/>
    <property type="evidence" value="ECO:0007669"/>
    <property type="project" value="InterPro"/>
</dbReference>
<evidence type="ECO:0000259" key="1">
    <source>
        <dbReference type="Pfam" id="PF01548"/>
    </source>
</evidence>
<protein>
    <submittedName>
        <fullName evidence="3">Uncharacterized protein</fullName>
    </submittedName>
</protein>
<dbReference type="Pfam" id="PF01548">
    <property type="entry name" value="DEDD_Tnp_IS110"/>
    <property type="match status" value="1"/>
</dbReference>